<dbReference type="AlphaFoldDB" id="A0A1W6LBM0"/>
<dbReference type="STRING" id="946333.A4W93_18000"/>
<dbReference type="GO" id="GO:0051920">
    <property type="term" value="F:peroxiredoxin activity"/>
    <property type="evidence" value="ECO:0007669"/>
    <property type="project" value="InterPro"/>
</dbReference>
<evidence type="ECO:0000313" key="3">
    <source>
        <dbReference type="Proteomes" id="UP000193427"/>
    </source>
</evidence>
<dbReference type="OrthoDB" id="4704294at2"/>
<keyword evidence="3" id="KW-1185">Reference proteome</keyword>
<dbReference type="RefSeq" id="WP_085751926.1">
    <property type="nucleotide sequence ID" value="NZ_BSPR01000011.1"/>
</dbReference>
<proteinExistence type="predicted"/>
<feature type="domain" description="Carboxymuconolactone decarboxylase-like" evidence="1">
    <location>
        <begin position="43"/>
        <end position="114"/>
    </location>
</feature>
<dbReference type="EMBL" id="CP015118">
    <property type="protein sequence ID" value="ARN21634.1"/>
    <property type="molecule type" value="Genomic_DNA"/>
</dbReference>
<evidence type="ECO:0000313" key="2">
    <source>
        <dbReference type="EMBL" id="ARN21634.1"/>
    </source>
</evidence>
<dbReference type="PANTHER" id="PTHR34846:SF5">
    <property type="entry name" value="CARBOXYMUCONOLACTONE DECARBOXYLASE-LIKE DOMAIN-CONTAINING PROTEIN"/>
    <property type="match status" value="1"/>
</dbReference>
<evidence type="ECO:0000259" key="1">
    <source>
        <dbReference type="Pfam" id="PF02627"/>
    </source>
</evidence>
<dbReference type="InterPro" id="IPR029032">
    <property type="entry name" value="AhpD-like"/>
</dbReference>
<dbReference type="Gene3D" id="1.20.1290.10">
    <property type="entry name" value="AhpD-like"/>
    <property type="match status" value="1"/>
</dbReference>
<gene>
    <name evidence="2" type="ORF">A4W93_18000</name>
</gene>
<sequence>MTRIAPATPPHPPQVQAALDHLTPPGVEPLVLFRTLARSPRVFGKFLAGSLLDPGPLSLRHREIVILRTCALNFCEYEWGVHVRFFAQKAELTDVQIAATVLGGPADWTDAEAALLASCDRLHAASRLDDPAWDRLHSFFDDTQVLEILALAGFYRTVSLVANGLQLPLEPGAARFPT</sequence>
<dbReference type="KEGG" id="rgu:A4W93_18000"/>
<organism evidence="2 3">
    <name type="scientific">Piscinibacter gummiphilus</name>
    <dbReference type="NCBI Taxonomy" id="946333"/>
    <lineage>
        <taxon>Bacteria</taxon>
        <taxon>Pseudomonadati</taxon>
        <taxon>Pseudomonadota</taxon>
        <taxon>Betaproteobacteria</taxon>
        <taxon>Burkholderiales</taxon>
        <taxon>Sphaerotilaceae</taxon>
        <taxon>Piscinibacter</taxon>
    </lineage>
</organism>
<dbReference type="SUPFAM" id="SSF69118">
    <property type="entry name" value="AhpD-like"/>
    <property type="match status" value="1"/>
</dbReference>
<dbReference type="InterPro" id="IPR003779">
    <property type="entry name" value="CMD-like"/>
</dbReference>
<reference evidence="2 3" key="1">
    <citation type="submission" date="2016-04" db="EMBL/GenBank/DDBJ databases">
        <title>Complete genome sequence of natural rubber-degrading, novel Gram-negative bacterium, Rhizobacter gummiphilus strain NS21.</title>
        <authorList>
            <person name="Tabata M."/>
            <person name="Kasai D."/>
            <person name="Fukuda M."/>
        </authorList>
    </citation>
    <scope>NUCLEOTIDE SEQUENCE [LARGE SCALE GENOMIC DNA]</scope>
    <source>
        <strain evidence="2 3">NS21</strain>
    </source>
</reference>
<protein>
    <submittedName>
        <fullName evidence="2">Carboxymuconolactone decarboxylase</fullName>
    </submittedName>
</protein>
<dbReference type="PANTHER" id="PTHR34846">
    <property type="entry name" value="4-CARBOXYMUCONOLACTONE DECARBOXYLASE FAMILY PROTEIN (AFU_ORTHOLOGUE AFUA_6G11590)"/>
    <property type="match status" value="1"/>
</dbReference>
<accession>A0A1W6LBM0</accession>
<name>A0A1W6LBM0_9BURK</name>
<dbReference type="Proteomes" id="UP000193427">
    <property type="component" value="Chromosome"/>
</dbReference>
<dbReference type="Pfam" id="PF02627">
    <property type="entry name" value="CMD"/>
    <property type="match status" value="1"/>
</dbReference>